<reference evidence="3" key="1">
    <citation type="journal article" date="2015" name="Nature">
        <title>Complex archaea that bridge the gap between prokaryotes and eukaryotes.</title>
        <authorList>
            <person name="Spang A."/>
            <person name="Saw J.H."/>
            <person name="Jorgensen S.L."/>
            <person name="Zaremba-Niedzwiedzka K."/>
            <person name="Martijn J."/>
            <person name="Lind A.E."/>
            <person name="van Eijk R."/>
            <person name="Schleper C."/>
            <person name="Guy L."/>
            <person name="Ettema T.J."/>
        </authorList>
    </citation>
    <scope>NUCLEOTIDE SEQUENCE</scope>
</reference>
<accession>A0A0F9SJM2</accession>
<sequence length="133" mass="14388">MKKAVPLVAILVGIFIISISVGLLLSSPEDDTSSTTSSNESSKEASQSKTVKAEETMTLAAEGVTPSELKIKKDTKVMFKNETDNQWQPHDNSNLYQSEVLEKGDTYEYVFDAAGEYSFHSHVGGPGGVITVE</sequence>
<proteinExistence type="predicted"/>
<name>A0A0F9SJM2_9ZZZZ</name>
<feature type="compositionally biased region" description="Low complexity" evidence="1">
    <location>
        <begin position="27"/>
        <end position="48"/>
    </location>
</feature>
<evidence type="ECO:0000313" key="3">
    <source>
        <dbReference type="EMBL" id="KKN29508.1"/>
    </source>
</evidence>
<dbReference type="EMBL" id="LAZR01002483">
    <property type="protein sequence ID" value="KKN29508.1"/>
    <property type="molecule type" value="Genomic_DNA"/>
</dbReference>
<dbReference type="AlphaFoldDB" id="A0A0F9SJM2"/>
<evidence type="ECO:0000259" key="2">
    <source>
        <dbReference type="Pfam" id="PF13473"/>
    </source>
</evidence>
<gene>
    <name evidence="3" type="ORF">LCGC14_0843420</name>
</gene>
<feature type="domain" description="EfeO-type cupredoxin-like" evidence="2">
    <location>
        <begin position="49"/>
        <end position="132"/>
    </location>
</feature>
<dbReference type="InterPro" id="IPR008972">
    <property type="entry name" value="Cupredoxin"/>
</dbReference>
<comment type="caution">
    <text evidence="3">The sequence shown here is derived from an EMBL/GenBank/DDBJ whole genome shotgun (WGS) entry which is preliminary data.</text>
</comment>
<dbReference type="Gene3D" id="2.60.40.420">
    <property type="entry name" value="Cupredoxins - blue copper proteins"/>
    <property type="match status" value="1"/>
</dbReference>
<evidence type="ECO:0000256" key="1">
    <source>
        <dbReference type="SAM" id="MobiDB-lite"/>
    </source>
</evidence>
<organism evidence="3">
    <name type="scientific">marine sediment metagenome</name>
    <dbReference type="NCBI Taxonomy" id="412755"/>
    <lineage>
        <taxon>unclassified sequences</taxon>
        <taxon>metagenomes</taxon>
        <taxon>ecological metagenomes</taxon>
    </lineage>
</organism>
<dbReference type="SUPFAM" id="SSF49503">
    <property type="entry name" value="Cupredoxins"/>
    <property type="match status" value="1"/>
</dbReference>
<protein>
    <recommendedName>
        <fullName evidence="2">EfeO-type cupredoxin-like domain-containing protein</fullName>
    </recommendedName>
</protein>
<dbReference type="InterPro" id="IPR028096">
    <property type="entry name" value="EfeO_Cupredoxin"/>
</dbReference>
<dbReference type="Pfam" id="PF13473">
    <property type="entry name" value="Cupredoxin_1"/>
    <property type="match status" value="1"/>
</dbReference>
<feature type="region of interest" description="Disordered" evidence="1">
    <location>
        <begin position="27"/>
        <end position="59"/>
    </location>
</feature>